<feature type="disulfide bond" evidence="13">
    <location>
        <begin position="1089"/>
        <end position="1101"/>
    </location>
</feature>
<feature type="disulfide bond" evidence="13">
    <location>
        <begin position="1005"/>
        <end position="1017"/>
    </location>
</feature>
<feature type="signal peptide" evidence="17">
    <location>
        <begin position="1"/>
        <end position="28"/>
    </location>
</feature>
<evidence type="ECO:0000313" key="20">
    <source>
        <dbReference type="Proteomes" id="UP001153620"/>
    </source>
</evidence>
<dbReference type="PRINTS" id="PR00261">
    <property type="entry name" value="LDLRECEPTOR"/>
</dbReference>
<dbReference type="PROSITE" id="PS50068">
    <property type="entry name" value="LDLRA_2"/>
    <property type="match status" value="13"/>
</dbReference>
<accession>A0A9N9RQZ5</accession>
<keyword evidence="8 16" id="KW-1133">Transmembrane helix</keyword>
<keyword evidence="7" id="KW-0677">Repeat</keyword>
<protein>
    <recommendedName>
        <fullName evidence="18">EGF-like domain-containing protein</fullName>
    </recommendedName>
</protein>
<dbReference type="PANTHER" id="PTHR22722:SF14">
    <property type="entry name" value="MEGALIN, ISOFORM A"/>
    <property type="match status" value="1"/>
</dbReference>
<keyword evidence="11" id="KW-0675">Receptor</keyword>
<evidence type="ECO:0000256" key="14">
    <source>
        <dbReference type="PROSITE-ProRule" id="PRU00461"/>
    </source>
</evidence>
<feature type="disulfide bond" evidence="13">
    <location>
        <begin position="1024"/>
        <end position="1039"/>
    </location>
</feature>
<dbReference type="InterPro" id="IPR023415">
    <property type="entry name" value="LDLR_class-A_CS"/>
</dbReference>
<evidence type="ECO:0000256" key="15">
    <source>
        <dbReference type="SAM" id="MobiDB-lite"/>
    </source>
</evidence>
<feature type="disulfide bond" evidence="13">
    <location>
        <begin position="1147"/>
        <end position="1162"/>
    </location>
</feature>
<feature type="disulfide bond" evidence="13">
    <location>
        <begin position="1135"/>
        <end position="1153"/>
    </location>
</feature>
<dbReference type="PROSITE" id="PS01187">
    <property type="entry name" value="EGF_CA"/>
    <property type="match status" value="2"/>
</dbReference>
<dbReference type="PROSITE" id="PS01209">
    <property type="entry name" value="LDLRA_1"/>
    <property type="match status" value="5"/>
</dbReference>
<dbReference type="Gene3D" id="2.10.25.10">
    <property type="entry name" value="Laminin"/>
    <property type="match status" value="3"/>
</dbReference>
<comment type="caution">
    <text evidence="13">Lacks conserved residue(s) required for the propagation of feature annotation.</text>
</comment>
<dbReference type="FunFam" id="2.10.25.10:FF:000009">
    <property type="entry name" value="Low-density lipoprotein receptor isoform 1"/>
    <property type="match status" value="2"/>
</dbReference>
<keyword evidence="6 17" id="KW-0732">Signal</keyword>
<evidence type="ECO:0000256" key="6">
    <source>
        <dbReference type="ARBA" id="ARBA00022729"/>
    </source>
</evidence>
<dbReference type="InterPro" id="IPR002172">
    <property type="entry name" value="LDrepeatLR_classA_rpt"/>
</dbReference>
<keyword evidence="2" id="KW-1003">Cell membrane</keyword>
<dbReference type="SMART" id="SM00192">
    <property type="entry name" value="LDLa"/>
    <property type="match status" value="13"/>
</dbReference>
<keyword evidence="3" id="KW-0245">EGF-like domain</keyword>
<dbReference type="PROSITE" id="PS51120">
    <property type="entry name" value="LDLRB"/>
    <property type="match status" value="3"/>
</dbReference>
<dbReference type="FunFam" id="4.10.400.10:FF:000034">
    <property type="entry name" value="Low-density lipoprotein receptor-related protein 2"/>
    <property type="match status" value="1"/>
</dbReference>
<dbReference type="PROSITE" id="PS01186">
    <property type="entry name" value="EGF_2"/>
    <property type="match status" value="1"/>
</dbReference>
<dbReference type="OrthoDB" id="8831087at2759"/>
<dbReference type="CDD" id="cd00112">
    <property type="entry name" value="LDLa"/>
    <property type="match status" value="13"/>
</dbReference>
<evidence type="ECO:0000256" key="10">
    <source>
        <dbReference type="ARBA" id="ARBA00023157"/>
    </source>
</evidence>
<evidence type="ECO:0000259" key="18">
    <source>
        <dbReference type="PROSITE" id="PS01186"/>
    </source>
</evidence>
<dbReference type="InterPro" id="IPR018097">
    <property type="entry name" value="EGF_Ca-bd_CS"/>
</dbReference>
<dbReference type="SUPFAM" id="SSF57424">
    <property type="entry name" value="LDL receptor-like module"/>
    <property type="match status" value="12"/>
</dbReference>
<feature type="disulfide bond" evidence="13">
    <location>
        <begin position="1217"/>
        <end position="1235"/>
    </location>
</feature>
<feature type="disulfide bond" evidence="13">
    <location>
        <begin position="1096"/>
        <end position="1114"/>
    </location>
</feature>
<keyword evidence="10 13" id="KW-1015">Disulfide bond</keyword>
<dbReference type="SUPFAM" id="SSF63825">
    <property type="entry name" value="YWTD domain"/>
    <property type="match status" value="3"/>
</dbReference>
<reference evidence="19" key="1">
    <citation type="submission" date="2022-01" db="EMBL/GenBank/DDBJ databases">
        <authorList>
            <person name="King R."/>
        </authorList>
    </citation>
    <scope>NUCLEOTIDE SEQUENCE</scope>
</reference>
<keyword evidence="20" id="KW-1185">Reference proteome</keyword>
<evidence type="ECO:0000256" key="3">
    <source>
        <dbReference type="ARBA" id="ARBA00022536"/>
    </source>
</evidence>
<sequence>MRVKLKKWPCLNVVSVTLLFVICCFVDADVKCNLKTNYLCENKQNCIPKKYVCNGIIDCPEKDDEKDCDIERCDNKDKFFLCRDKLTCIGKNLICDNEADCPDASDESDEMCETVASARSYSRDSNVELCKDKEFKCKVNNVCIPEKDMCNGAKNCIDGSDEDIEFCKTFNSTKCPGFLCSNNKCLELPKYICDGTDDCGDGSDEEHCQPSCDKKNGKFLCNSSDECIDLAKICDGKADCTDGSDEGATCNKKIENFTADCKSMACKDNSECKVLPYYGATCFCNDGYKLDQTTGKCEDINECEIFGTCSQGCVNQNGSYYCTCAKGFLLNFNNISCDTTSTNVSLIYTTKNSIKKISFGQRNIFYHSTVSKTKQSIGVAFDGEFYYWTEVDMAREVIVKYNPSTKTREILLTNGLELPEYIAVDWLTKNIYFTDSTRRHIAVCTNDGYYCTELIKIDIMHYPRAIALHSADGLLFWTDWGNNSHIGVAFMDGSGAKVLVDNVSWPNGLALDWANRRIYWIDALSHSIESVKINGEDRRVILNGVFKHPFSLEVFGDKLYWSDHDTKSIEFCDKFTGKNHDLLVQGDEIFDVHIYDQSSMPYSKHGCEGNPCSHICLLKNNGSYSCACPMEMELQSDNHNCRFNSQSYIIHVGIGSKLYSKPFLSFGRNIENPLKQVDGKIDKLEFNALNGAIFYADNDNHKLFVLDTIGNSHLLLNDPNLHITSMSFDYLGNNLYWADALKGTIEVLSIHTKKHSIVHHYTGDYHPNSIIVVPSEGEIFVALVSQIDSQINRVSMKGSSMDDSKFQLIRSGLGKGGNFYLAVDEKEKKLYWSDTKKKRIEFAFLNGTERKIFIQSERTPGPLTIVDNYLHWTSEGSKAMQWRRKNGTGPIKLIKIDGMTKSSDFPKTLPITTGNPIKINNHQCAINNGGCSDICISDGQTGKACLCALGRVFKNKAQTDCIERSRCDFRCKSGECIESKMVCDGRVDCIDRSDEDDRKCKKSTCRPSQFQCDDSSCIAKSLRCDKNRNCKDGSDEWNCPKEGTIEGCGDRKIQCLNSTECIYRTQVCDMNPDCPNGTDELEESCNQKCLDSEFKCSSGQCVPKEFLCDHKYDCFDGSDEDEQCSHMCEAPFKACRDGHCIHERFFCDGVNDCEDEFDEFNCGNKTALSKCDENKFQCPSDPKLCLDVNKICDKTSDCPKGEDERNCLRCQSYEFTCSNGHCIDGNLKCDGKSDCNDHSDEEDCNYIDQAPTTCTATNYKCSNGLCLDYSKVCDGIKDCDNDEGGQCSESCSRGKCDQKCNKSPKGLVCSCNKGYQMKSGSDYICTDINECDSTTLNPCSQICTNYPGSYKCSCHPEFVLSGDGHDCKALGDPFKLIYALHNQIRSKDSKNQDLLYEAELAISDMVVDVRKNILMYSLIGENGLYVLNMANKSVELIESFPSSNLLTYDWIAENVYIIERNAFGKLEIFACSMATKKCVIINRFKLNRSHITSIDIDPTRGYLFFVRKMSLFTSKTKTEIVRMRLDGSEEKVLLEDPNLNIIRALSIDIRSKTIYFTEQNSQSLNKMDYDGEARATFVHQSQKLMVPSALSNYENHAYVLDEAHGKISSWKLYQNNTIMNEFNVAASRKFLIAHISKQIDGENKCWKNKCPEICVNADSDKKCLCGNEIGDAKMCAELTESEPEVFITRSSQSSSVVWIILIMIALLIVLSGAAYWVYKKRGFNYNMNIGFNRNRGASIHDFANSMQQVPSTHEKDDHQFIEKEKVPFTKTENPNYTEIVNKGFGHSVYPVEEELQDLMNIYDSDSAGKGDIDSNDDDNDHQRLIR</sequence>
<evidence type="ECO:0000256" key="13">
    <source>
        <dbReference type="PROSITE-ProRule" id="PRU00124"/>
    </source>
</evidence>
<dbReference type="InterPro" id="IPR001881">
    <property type="entry name" value="EGF-like_Ca-bd_dom"/>
</dbReference>
<dbReference type="Pfam" id="PF07645">
    <property type="entry name" value="EGF_CA"/>
    <property type="match status" value="2"/>
</dbReference>
<proteinExistence type="predicted"/>
<dbReference type="InterPro" id="IPR036055">
    <property type="entry name" value="LDL_receptor-like_sf"/>
</dbReference>
<organism evidence="19 20">
    <name type="scientific">Chironomus riparius</name>
    <dbReference type="NCBI Taxonomy" id="315576"/>
    <lineage>
        <taxon>Eukaryota</taxon>
        <taxon>Metazoa</taxon>
        <taxon>Ecdysozoa</taxon>
        <taxon>Arthropoda</taxon>
        <taxon>Hexapoda</taxon>
        <taxon>Insecta</taxon>
        <taxon>Pterygota</taxon>
        <taxon>Neoptera</taxon>
        <taxon>Endopterygota</taxon>
        <taxon>Diptera</taxon>
        <taxon>Nematocera</taxon>
        <taxon>Chironomoidea</taxon>
        <taxon>Chironomidae</taxon>
        <taxon>Chironominae</taxon>
        <taxon>Chironomus</taxon>
    </lineage>
</organism>
<feature type="disulfide bond" evidence="13">
    <location>
        <begin position="1229"/>
        <end position="1244"/>
    </location>
</feature>
<dbReference type="Pfam" id="PF00058">
    <property type="entry name" value="Ldl_recept_b"/>
    <property type="match status" value="2"/>
</dbReference>
<evidence type="ECO:0000256" key="17">
    <source>
        <dbReference type="SAM" id="SignalP"/>
    </source>
</evidence>
<evidence type="ECO:0000256" key="2">
    <source>
        <dbReference type="ARBA" id="ARBA00022475"/>
    </source>
</evidence>
<dbReference type="GO" id="GO:0005509">
    <property type="term" value="F:calcium ion binding"/>
    <property type="evidence" value="ECO:0007669"/>
    <property type="project" value="InterPro"/>
</dbReference>
<feature type="disulfide bond" evidence="13">
    <location>
        <begin position="1261"/>
        <end position="1279"/>
    </location>
</feature>
<evidence type="ECO:0000313" key="19">
    <source>
        <dbReference type="EMBL" id="CAG9803191.1"/>
    </source>
</evidence>
<comment type="subcellular location">
    <subcellularLocation>
        <location evidence="1">Cell membrane</location>
        <topology evidence="1">Single-pass type I membrane protein</topology>
    </subcellularLocation>
</comment>
<evidence type="ECO:0000256" key="8">
    <source>
        <dbReference type="ARBA" id="ARBA00022989"/>
    </source>
</evidence>
<dbReference type="InterPro" id="IPR009030">
    <property type="entry name" value="Growth_fac_rcpt_cys_sf"/>
</dbReference>
<dbReference type="Proteomes" id="UP001153620">
    <property type="component" value="Chromosome 2"/>
</dbReference>
<evidence type="ECO:0000256" key="5">
    <source>
        <dbReference type="ARBA" id="ARBA00022692"/>
    </source>
</evidence>
<feature type="transmembrane region" description="Helical" evidence="16">
    <location>
        <begin position="1696"/>
        <end position="1718"/>
    </location>
</feature>
<keyword evidence="4" id="KW-0254">Endocytosis</keyword>
<evidence type="ECO:0000256" key="9">
    <source>
        <dbReference type="ARBA" id="ARBA00023136"/>
    </source>
</evidence>
<dbReference type="InterPro" id="IPR000033">
    <property type="entry name" value="LDLR_classB_rpt"/>
</dbReference>
<dbReference type="Gene3D" id="2.120.10.30">
    <property type="entry name" value="TolB, C-terminal domain"/>
    <property type="match status" value="3"/>
</dbReference>
<feature type="disulfide bond" evidence="13">
    <location>
        <begin position="1254"/>
        <end position="1266"/>
    </location>
</feature>
<dbReference type="SMART" id="SM00135">
    <property type="entry name" value="LY"/>
    <property type="match status" value="9"/>
</dbReference>
<dbReference type="PANTHER" id="PTHR22722">
    <property type="entry name" value="LOW-DENSITY LIPOPROTEIN RECEPTOR-RELATED PROTEIN 2-RELATED"/>
    <property type="match status" value="1"/>
</dbReference>
<dbReference type="SMART" id="SM00179">
    <property type="entry name" value="EGF_CA"/>
    <property type="match status" value="3"/>
</dbReference>
<dbReference type="SUPFAM" id="SSF57184">
    <property type="entry name" value="Growth factor receptor domain"/>
    <property type="match status" value="1"/>
</dbReference>
<feature type="region of interest" description="Disordered" evidence="15">
    <location>
        <begin position="1806"/>
        <end position="1826"/>
    </location>
</feature>
<feature type="disulfide bond" evidence="13">
    <location>
        <begin position="53"/>
        <end position="68"/>
    </location>
</feature>
<dbReference type="GO" id="GO:0042562">
    <property type="term" value="F:hormone binding"/>
    <property type="evidence" value="ECO:0007669"/>
    <property type="project" value="TreeGrafter"/>
</dbReference>
<reference evidence="19" key="2">
    <citation type="submission" date="2022-10" db="EMBL/GenBank/DDBJ databases">
        <authorList>
            <consortium name="ENA_rothamsted_submissions"/>
            <consortium name="culmorum"/>
            <person name="King R."/>
        </authorList>
    </citation>
    <scope>NUCLEOTIDE SEQUENCE</scope>
</reference>
<dbReference type="GO" id="GO:0043235">
    <property type="term" value="C:receptor complex"/>
    <property type="evidence" value="ECO:0007669"/>
    <property type="project" value="TreeGrafter"/>
</dbReference>
<keyword evidence="12" id="KW-0325">Glycoprotein</keyword>
<dbReference type="SUPFAM" id="SSF57196">
    <property type="entry name" value="EGF/Laminin"/>
    <property type="match status" value="2"/>
</dbReference>
<dbReference type="InterPro" id="IPR011042">
    <property type="entry name" value="6-blade_b-propeller_TolB-like"/>
</dbReference>
<feature type="disulfide bond" evidence="13">
    <location>
        <begin position="1210"/>
        <end position="1222"/>
    </location>
</feature>
<feature type="repeat" description="LDL-receptor class B" evidence="14">
    <location>
        <begin position="473"/>
        <end position="515"/>
    </location>
</feature>
<feature type="chain" id="PRO_5040387510" description="EGF-like domain-containing protein" evidence="17">
    <location>
        <begin position="29"/>
        <end position="1826"/>
    </location>
</feature>
<evidence type="ECO:0000256" key="11">
    <source>
        <dbReference type="ARBA" id="ARBA00023170"/>
    </source>
</evidence>
<dbReference type="GO" id="GO:0006898">
    <property type="term" value="P:receptor-mediated endocytosis"/>
    <property type="evidence" value="ECO:0007669"/>
    <property type="project" value="TreeGrafter"/>
</dbReference>
<keyword evidence="5 16" id="KW-0812">Transmembrane</keyword>
<evidence type="ECO:0000256" key="1">
    <source>
        <dbReference type="ARBA" id="ARBA00004251"/>
    </source>
</evidence>
<evidence type="ECO:0000256" key="16">
    <source>
        <dbReference type="SAM" id="Phobius"/>
    </source>
</evidence>
<dbReference type="EMBL" id="OU895878">
    <property type="protein sequence ID" value="CAG9803191.1"/>
    <property type="molecule type" value="Genomic_DNA"/>
</dbReference>
<evidence type="ECO:0000256" key="4">
    <source>
        <dbReference type="ARBA" id="ARBA00022583"/>
    </source>
</evidence>
<dbReference type="InterPro" id="IPR000742">
    <property type="entry name" value="EGF"/>
</dbReference>
<feature type="disulfide bond" evidence="13">
    <location>
        <begin position="1192"/>
        <end position="1207"/>
    </location>
</feature>
<feature type="disulfide bond" evidence="13">
    <location>
        <begin position="971"/>
        <end position="989"/>
    </location>
</feature>
<dbReference type="Pfam" id="PF00057">
    <property type="entry name" value="Ldl_recept_a"/>
    <property type="match status" value="9"/>
</dbReference>
<dbReference type="PROSITE" id="PS00010">
    <property type="entry name" value="ASX_HYDROXYL"/>
    <property type="match status" value="1"/>
</dbReference>
<dbReference type="InterPro" id="IPR049883">
    <property type="entry name" value="NOTCH1_EGF-like"/>
</dbReference>
<feature type="repeat" description="LDL-receptor class B" evidence="14">
    <location>
        <begin position="828"/>
        <end position="871"/>
    </location>
</feature>
<dbReference type="GO" id="GO:0016324">
    <property type="term" value="C:apical plasma membrane"/>
    <property type="evidence" value="ECO:0007669"/>
    <property type="project" value="TreeGrafter"/>
</dbReference>
<feature type="disulfide bond" evidence="13">
    <location>
        <begin position="1128"/>
        <end position="1140"/>
    </location>
</feature>
<evidence type="ECO:0000256" key="12">
    <source>
        <dbReference type="ARBA" id="ARBA00023180"/>
    </source>
</evidence>
<dbReference type="Gene3D" id="4.10.400.10">
    <property type="entry name" value="Low-density Lipoprotein Receptor"/>
    <property type="match status" value="13"/>
</dbReference>
<dbReference type="FunFam" id="2.120.10.30:FF:000241">
    <property type="entry name" value="Low-density lipoprotein receptor-related protein 6"/>
    <property type="match status" value="1"/>
</dbReference>
<gene>
    <name evidence="19" type="ORF">CHIRRI_LOCUS6092</name>
</gene>
<feature type="repeat" description="LDL-receptor class B" evidence="14">
    <location>
        <begin position="516"/>
        <end position="558"/>
    </location>
</feature>
<dbReference type="SMART" id="SM00181">
    <property type="entry name" value="EGF"/>
    <property type="match status" value="7"/>
</dbReference>
<feature type="disulfide bond" evidence="13">
    <location>
        <begin position="1012"/>
        <end position="1030"/>
    </location>
</feature>
<name>A0A9N9RQZ5_9DIPT</name>
<feature type="disulfide bond" evidence="13">
    <location>
        <begin position="193"/>
        <end position="208"/>
    </location>
</feature>
<keyword evidence="9 16" id="KW-0472">Membrane</keyword>
<evidence type="ECO:0000256" key="7">
    <source>
        <dbReference type="ARBA" id="ARBA00022737"/>
    </source>
</evidence>
<feature type="domain" description="EGF-like" evidence="18">
    <location>
        <begin position="322"/>
        <end position="337"/>
    </location>
</feature>
<dbReference type="InterPro" id="IPR000152">
    <property type="entry name" value="EGF-type_Asp/Asn_hydroxyl_site"/>
</dbReference>
<dbReference type="CDD" id="cd00054">
    <property type="entry name" value="EGF_CA"/>
    <property type="match status" value="2"/>
</dbReference>
<dbReference type="InterPro" id="IPR051221">
    <property type="entry name" value="LDLR-related"/>
</dbReference>